<keyword evidence="2" id="KW-0547">Nucleotide-binding</keyword>
<dbReference type="STRING" id="697581.TCARB_0108"/>
<proteinExistence type="predicted"/>
<keyword evidence="1" id="KW-0813">Transport</keyword>
<dbReference type="InterPro" id="IPR005670">
    <property type="entry name" value="PstB-like"/>
</dbReference>
<dbReference type="Proteomes" id="UP000266720">
    <property type="component" value="Chromosome"/>
</dbReference>
<dbReference type="Pfam" id="PF00005">
    <property type="entry name" value="ABC_tran"/>
    <property type="match status" value="1"/>
</dbReference>
<reference evidence="6" key="1">
    <citation type="book" date="2010" name="EXTREMOPHILES" publisher="0:0-0">
        <title>Complete genome sequences of ten hyperthermophilic archaea reveal their metabolic capabilities and possible ecological roles.</title>
        <editorList>
            <person name="?"/>
        </editorList>
        <authorList>
            <person name="Ravin N.V."/>
            <person name="Mardanov A.V."/>
            <person name="Bonch-Osmolovskaya E.A."/>
            <person name="Skryabin K.G."/>
        </authorList>
    </citation>
    <scope>NUCLEOTIDE SEQUENCE [LARGE SCALE GENOMIC DNA]</scope>
    <source>
        <strain evidence="6">1505</strain>
    </source>
</reference>
<dbReference type="PANTHER" id="PTHR43423:SF1">
    <property type="entry name" value="ABC TRANSPORTER I FAMILY MEMBER 17"/>
    <property type="match status" value="1"/>
</dbReference>
<accession>A0A3G1A494</accession>
<dbReference type="GO" id="GO:0005524">
    <property type="term" value="F:ATP binding"/>
    <property type="evidence" value="ECO:0007669"/>
    <property type="project" value="UniProtKB-KW"/>
</dbReference>
<dbReference type="InterPro" id="IPR003593">
    <property type="entry name" value="AAA+_ATPase"/>
</dbReference>
<evidence type="ECO:0000313" key="5">
    <source>
        <dbReference type="EMBL" id="AJB41186.1"/>
    </source>
</evidence>
<sequence length="262" mass="29607">MENPAVRIQNLNVYYGNEQVLFNINLSVPRNSVYAILGPSGCGKSTLLRTINRLIELRPEARVEGKVEIMGIDVYRELPREQVARLAGMVFQMPNPLPHLSIYDNVALGPRLHGVAKGRKLDEIVREALEQAGLWEEVKNKLKKPATSLSGGQQQRLCIARALALRPPVLLMDEPTANLDPVNESKIEELIRKLSRETTIIIVTHDPEQAKRVANRGAIIFKGKIVKENFIDSLFAVPYYDLIQKLTLEERMIIEALQEKDR</sequence>
<dbReference type="GO" id="GO:0035435">
    <property type="term" value="P:phosphate ion transmembrane transport"/>
    <property type="evidence" value="ECO:0007669"/>
    <property type="project" value="InterPro"/>
</dbReference>
<gene>
    <name evidence="5" type="ORF">TCARB_0108</name>
</gene>
<dbReference type="CDD" id="cd03260">
    <property type="entry name" value="ABC_PstB_phosphate_transporter"/>
    <property type="match status" value="1"/>
</dbReference>
<evidence type="ECO:0000313" key="6">
    <source>
        <dbReference type="Proteomes" id="UP000266720"/>
    </source>
</evidence>
<protein>
    <submittedName>
        <fullName evidence="5">ABC transporter related protein</fullName>
    </submittedName>
</protein>
<dbReference type="EMBL" id="CP007493">
    <property type="protein sequence ID" value="AJB41186.1"/>
    <property type="molecule type" value="Genomic_DNA"/>
</dbReference>
<evidence type="ECO:0000256" key="1">
    <source>
        <dbReference type="ARBA" id="ARBA00022448"/>
    </source>
</evidence>
<feature type="domain" description="ABC transporter" evidence="4">
    <location>
        <begin position="6"/>
        <end position="247"/>
    </location>
</feature>
<dbReference type="PROSITE" id="PS00211">
    <property type="entry name" value="ABC_TRANSPORTER_1"/>
    <property type="match status" value="1"/>
</dbReference>
<dbReference type="GO" id="GO:0016887">
    <property type="term" value="F:ATP hydrolysis activity"/>
    <property type="evidence" value="ECO:0007669"/>
    <property type="project" value="InterPro"/>
</dbReference>
<evidence type="ECO:0000256" key="2">
    <source>
        <dbReference type="ARBA" id="ARBA00022741"/>
    </source>
</evidence>
<dbReference type="AlphaFoldDB" id="A0A3G1A494"/>
<dbReference type="SMART" id="SM00382">
    <property type="entry name" value="AAA"/>
    <property type="match status" value="1"/>
</dbReference>
<name>A0A3G1A494_9CREN</name>
<dbReference type="GO" id="GO:0016020">
    <property type="term" value="C:membrane"/>
    <property type="evidence" value="ECO:0007669"/>
    <property type="project" value="InterPro"/>
</dbReference>
<dbReference type="InterPro" id="IPR027417">
    <property type="entry name" value="P-loop_NTPase"/>
</dbReference>
<dbReference type="GeneID" id="25405571"/>
<dbReference type="Gene3D" id="3.40.50.300">
    <property type="entry name" value="P-loop containing nucleotide triphosphate hydrolases"/>
    <property type="match status" value="1"/>
</dbReference>
<dbReference type="KEGG" id="tcb:TCARB_0108"/>
<evidence type="ECO:0000259" key="4">
    <source>
        <dbReference type="PROSITE" id="PS50893"/>
    </source>
</evidence>
<dbReference type="InterPro" id="IPR003439">
    <property type="entry name" value="ABC_transporter-like_ATP-bd"/>
</dbReference>
<organism evidence="5 6">
    <name type="scientific">Thermofilum adornatum 1505</name>
    <dbReference type="NCBI Taxonomy" id="697581"/>
    <lineage>
        <taxon>Archaea</taxon>
        <taxon>Thermoproteota</taxon>
        <taxon>Thermoprotei</taxon>
        <taxon>Thermofilales</taxon>
        <taxon>Thermofilaceae</taxon>
        <taxon>Thermofilum</taxon>
    </lineage>
</organism>
<dbReference type="PANTHER" id="PTHR43423">
    <property type="entry name" value="ABC TRANSPORTER I FAMILY MEMBER 17"/>
    <property type="match status" value="1"/>
</dbReference>
<keyword evidence="3" id="KW-0067">ATP-binding</keyword>
<dbReference type="SUPFAM" id="SSF52540">
    <property type="entry name" value="P-loop containing nucleoside triphosphate hydrolases"/>
    <property type="match status" value="1"/>
</dbReference>
<dbReference type="RefSeq" id="WP_052886407.1">
    <property type="nucleotide sequence ID" value="NZ_CP007493.1"/>
</dbReference>
<dbReference type="InterPro" id="IPR017871">
    <property type="entry name" value="ABC_transporter-like_CS"/>
</dbReference>
<dbReference type="PROSITE" id="PS50893">
    <property type="entry name" value="ABC_TRANSPORTER_2"/>
    <property type="match status" value="1"/>
</dbReference>
<evidence type="ECO:0000256" key="3">
    <source>
        <dbReference type="ARBA" id="ARBA00022840"/>
    </source>
</evidence>
<dbReference type="GO" id="GO:0005315">
    <property type="term" value="F:phosphate transmembrane transporter activity"/>
    <property type="evidence" value="ECO:0007669"/>
    <property type="project" value="InterPro"/>
</dbReference>